<feature type="region of interest" description="Disordered" evidence="1">
    <location>
        <begin position="41"/>
        <end position="68"/>
    </location>
</feature>
<accession>A0AAU9MC63</accession>
<sequence length="68" mass="7668">MNQWRNIWILVDYPSRASVDSCLQARPPFLLAAFSPVKPPAGDRLTLTETPESVDPTARDKRHGSRFS</sequence>
<proteinExistence type="predicted"/>
<comment type="caution">
    <text evidence="2">The sequence shown here is derived from an EMBL/GenBank/DDBJ whole genome shotgun (WGS) entry which is preliminary data.</text>
</comment>
<evidence type="ECO:0000256" key="1">
    <source>
        <dbReference type="SAM" id="MobiDB-lite"/>
    </source>
</evidence>
<gene>
    <name evidence="2" type="ORF">LVIROSA_LOCUS11114</name>
</gene>
<protein>
    <submittedName>
        <fullName evidence="2">Uncharacterized protein</fullName>
    </submittedName>
</protein>
<reference evidence="2 3" key="1">
    <citation type="submission" date="2022-01" db="EMBL/GenBank/DDBJ databases">
        <authorList>
            <person name="Xiong W."/>
            <person name="Schranz E."/>
        </authorList>
    </citation>
    <scope>NUCLEOTIDE SEQUENCE [LARGE SCALE GENOMIC DNA]</scope>
</reference>
<organism evidence="2 3">
    <name type="scientific">Lactuca virosa</name>
    <dbReference type="NCBI Taxonomy" id="75947"/>
    <lineage>
        <taxon>Eukaryota</taxon>
        <taxon>Viridiplantae</taxon>
        <taxon>Streptophyta</taxon>
        <taxon>Embryophyta</taxon>
        <taxon>Tracheophyta</taxon>
        <taxon>Spermatophyta</taxon>
        <taxon>Magnoliopsida</taxon>
        <taxon>eudicotyledons</taxon>
        <taxon>Gunneridae</taxon>
        <taxon>Pentapetalae</taxon>
        <taxon>asterids</taxon>
        <taxon>campanulids</taxon>
        <taxon>Asterales</taxon>
        <taxon>Asteraceae</taxon>
        <taxon>Cichorioideae</taxon>
        <taxon>Cichorieae</taxon>
        <taxon>Lactucinae</taxon>
        <taxon>Lactuca</taxon>
    </lineage>
</organism>
<dbReference type="EMBL" id="CAKMRJ010001133">
    <property type="protein sequence ID" value="CAH1423860.1"/>
    <property type="molecule type" value="Genomic_DNA"/>
</dbReference>
<name>A0AAU9MC63_9ASTR</name>
<dbReference type="AlphaFoldDB" id="A0AAU9MC63"/>
<evidence type="ECO:0000313" key="2">
    <source>
        <dbReference type="EMBL" id="CAH1423860.1"/>
    </source>
</evidence>
<dbReference type="Proteomes" id="UP001157418">
    <property type="component" value="Unassembled WGS sequence"/>
</dbReference>
<evidence type="ECO:0000313" key="3">
    <source>
        <dbReference type="Proteomes" id="UP001157418"/>
    </source>
</evidence>
<keyword evidence="3" id="KW-1185">Reference proteome</keyword>